<accession>A0A074JIW7</accession>
<evidence type="ECO:0000256" key="4">
    <source>
        <dbReference type="SAM" id="Phobius"/>
    </source>
</evidence>
<dbReference type="Gene3D" id="2.40.30.170">
    <property type="match status" value="1"/>
</dbReference>
<dbReference type="InterPro" id="IPR006143">
    <property type="entry name" value="RND_pump_MFP"/>
</dbReference>
<dbReference type="Gene3D" id="1.10.287.470">
    <property type="entry name" value="Helix hairpin bin"/>
    <property type="match status" value="1"/>
</dbReference>
<dbReference type="GO" id="GO:1990281">
    <property type="term" value="C:efflux pump complex"/>
    <property type="evidence" value="ECO:0007669"/>
    <property type="project" value="TreeGrafter"/>
</dbReference>
<organism evidence="7 8">
    <name type="scientific">Thioclava indica</name>
    <dbReference type="NCBI Taxonomy" id="1353528"/>
    <lineage>
        <taxon>Bacteria</taxon>
        <taxon>Pseudomonadati</taxon>
        <taxon>Pseudomonadota</taxon>
        <taxon>Alphaproteobacteria</taxon>
        <taxon>Rhodobacterales</taxon>
        <taxon>Paracoccaceae</taxon>
        <taxon>Thioclava</taxon>
    </lineage>
</organism>
<dbReference type="STRING" id="1353528.DT23_06060"/>
<dbReference type="PANTHER" id="PTHR30469">
    <property type="entry name" value="MULTIDRUG RESISTANCE PROTEIN MDTA"/>
    <property type="match status" value="1"/>
</dbReference>
<keyword evidence="4" id="KW-1133">Transmembrane helix</keyword>
<evidence type="ECO:0000256" key="3">
    <source>
        <dbReference type="SAM" id="MobiDB-lite"/>
    </source>
</evidence>
<dbReference type="InterPro" id="IPR058637">
    <property type="entry name" value="YknX-like_C"/>
</dbReference>
<evidence type="ECO:0000259" key="5">
    <source>
        <dbReference type="Pfam" id="PF25917"/>
    </source>
</evidence>
<dbReference type="Gene3D" id="2.40.50.100">
    <property type="match status" value="1"/>
</dbReference>
<dbReference type="SUPFAM" id="SSF111369">
    <property type="entry name" value="HlyD-like secretion proteins"/>
    <property type="match status" value="1"/>
</dbReference>
<dbReference type="Pfam" id="PF25989">
    <property type="entry name" value="YknX_C"/>
    <property type="match status" value="1"/>
</dbReference>
<keyword evidence="4" id="KW-0812">Transmembrane</keyword>
<feature type="domain" description="Multidrug resistance protein MdtA-like barrel-sandwich hybrid" evidence="5">
    <location>
        <begin position="100"/>
        <end position="231"/>
    </location>
</feature>
<dbReference type="Pfam" id="PF25917">
    <property type="entry name" value="BSH_RND"/>
    <property type="match status" value="1"/>
</dbReference>
<evidence type="ECO:0000259" key="6">
    <source>
        <dbReference type="Pfam" id="PF25989"/>
    </source>
</evidence>
<dbReference type="PANTHER" id="PTHR30469:SF15">
    <property type="entry name" value="HLYD FAMILY OF SECRETION PROTEINS"/>
    <property type="match status" value="1"/>
</dbReference>
<dbReference type="Proteomes" id="UP000027471">
    <property type="component" value="Unassembled WGS sequence"/>
</dbReference>
<dbReference type="InterPro" id="IPR058625">
    <property type="entry name" value="MdtA-like_BSH"/>
</dbReference>
<reference evidence="7 8" key="1">
    <citation type="journal article" date="2015" name="Antonie Van Leeuwenhoek">
        <title>Thioclava indica sp. nov., isolated from surface seawater of the Indian Ocean.</title>
        <authorList>
            <person name="Liu Y."/>
            <person name="Lai Q."/>
            <person name="Du J."/>
            <person name="Xu H."/>
            <person name="Jiang L."/>
            <person name="Shao Z."/>
        </authorList>
    </citation>
    <scope>NUCLEOTIDE SEQUENCE [LARGE SCALE GENOMIC DNA]</scope>
    <source>
        <strain evidence="7 8">DT23-4</strain>
    </source>
</reference>
<dbReference type="AlphaFoldDB" id="A0A074JIW7"/>
<feature type="compositionally biased region" description="Basic and acidic residues" evidence="3">
    <location>
        <begin position="1"/>
        <end position="16"/>
    </location>
</feature>
<proteinExistence type="inferred from homology"/>
<dbReference type="eggNOG" id="COG0845">
    <property type="taxonomic scope" value="Bacteria"/>
</dbReference>
<feature type="transmembrane region" description="Helical" evidence="4">
    <location>
        <begin position="47"/>
        <end position="65"/>
    </location>
</feature>
<dbReference type="GO" id="GO:0015562">
    <property type="term" value="F:efflux transmembrane transporter activity"/>
    <property type="evidence" value="ECO:0007669"/>
    <property type="project" value="TreeGrafter"/>
</dbReference>
<evidence type="ECO:0000313" key="7">
    <source>
        <dbReference type="EMBL" id="KEO55533.1"/>
    </source>
</evidence>
<name>A0A074JIW7_9RHOB</name>
<evidence type="ECO:0000256" key="1">
    <source>
        <dbReference type="ARBA" id="ARBA00009477"/>
    </source>
</evidence>
<comment type="caution">
    <text evidence="7">The sequence shown here is derived from an EMBL/GenBank/DDBJ whole genome shotgun (WGS) entry which is preliminary data.</text>
</comment>
<protein>
    <submittedName>
        <fullName evidence="7">Uncharacterized protein</fullName>
    </submittedName>
</protein>
<keyword evidence="8" id="KW-1185">Reference proteome</keyword>
<feature type="region of interest" description="Disordered" evidence="3">
    <location>
        <begin position="1"/>
        <end position="37"/>
    </location>
</feature>
<gene>
    <name evidence="7" type="ORF">DT23_06060</name>
</gene>
<keyword evidence="4" id="KW-0472">Membrane</keyword>
<evidence type="ECO:0000313" key="8">
    <source>
        <dbReference type="Proteomes" id="UP000027471"/>
    </source>
</evidence>
<comment type="similarity">
    <text evidence="1">Belongs to the membrane fusion protein (MFP) (TC 8.A.1) family.</text>
</comment>
<dbReference type="Gene3D" id="2.40.420.20">
    <property type="match status" value="1"/>
</dbReference>
<dbReference type="EMBL" id="AUNB01000051">
    <property type="protein sequence ID" value="KEO55533.1"/>
    <property type="molecule type" value="Genomic_DNA"/>
</dbReference>
<sequence>MTLDKQTKHASTHDRAPSLTTPSEPAVPALRPDAPAPHPVAMRKRRWLWAGIGALVIGLGVAGYLQPWANKTTSVVVETATLAPVTRVLAVNGRIAPVHSVDIRPLVGGKIDSLLVEEGDVVKPGQILAQIDAKTQNAVIRQAMAGLDAALVAKEQARVSYERSLALGGNVARSVLENEARALQSAENEVARMTALLDQAQIVLQNHTISAPIAGSVVVLNVDPGQIVDPATLVLSLADLNDPVVETDVDEAYARQIALDQPAVLQLVGETATRAGHVSYVAPRVDVTTGGLAVKVAFDTPVTAPLGLTVATNIIVDQRDAALTVPRSAIVTGTTGSSVFVVTDGTAHLRPIETVEWPAARLIVTKGLAAGDEVIVDAQGLKDGQAVTAEQP</sequence>
<evidence type="ECO:0000256" key="2">
    <source>
        <dbReference type="SAM" id="Coils"/>
    </source>
</evidence>
<feature type="domain" description="YknX-like C-terminal permuted SH3-like" evidence="6">
    <location>
        <begin position="322"/>
        <end position="388"/>
    </location>
</feature>
<feature type="coiled-coil region" evidence="2">
    <location>
        <begin position="176"/>
        <end position="203"/>
    </location>
</feature>
<dbReference type="NCBIfam" id="TIGR01730">
    <property type="entry name" value="RND_mfp"/>
    <property type="match status" value="1"/>
</dbReference>
<keyword evidence="2" id="KW-0175">Coiled coil</keyword>